<dbReference type="Pfam" id="PF00378">
    <property type="entry name" value="ECH_1"/>
    <property type="match status" value="1"/>
</dbReference>
<reference evidence="2" key="1">
    <citation type="submission" date="2021-01" db="EMBL/GenBank/DDBJ databases">
        <authorList>
            <consortium name="Aspergillus puulaauensis MK2 genome sequencing consortium"/>
            <person name="Kazuki M."/>
            <person name="Futagami T."/>
        </authorList>
    </citation>
    <scope>NUCLEOTIDE SEQUENCE</scope>
    <source>
        <strain evidence="2">MK2</strain>
    </source>
</reference>
<dbReference type="RefSeq" id="XP_041562760.1">
    <property type="nucleotide sequence ID" value="XM_041697206.1"/>
</dbReference>
<dbReference type="EMBL" id="AP024450">
    <property type="protein sequence ID" value="BCS30574.1"/>
    <property type="molecule type" value="Genomic_DNA"/>
</dbReference>
<dbReference type="PANTHER" id="PTHR11941">
    <property type="entry name" value="ENOYL-COA HYDRATASE-RELATED"/>
    <property type="match status" value="1"/>
</dbReference>
<dbReference type="Proteomes" id="UP000654913">
    <property type="component" value="Chromosome 8"/>
</dbReference>
<dbReference type="KEGG" id="apuu:APUU_80877A"/>
<reference evidence="2" key="2">
    <citation type="submission" date="2021-02" db="EMBL/GenBank/DDBJ databases">
        <title>Aspergillus puulaauensis MK2 genome sequence.</title>
        <authorList>
            <person name="Futagami T."/>
            <person name="Mori K."/>
            <person name="Kadooka C."/>
            <person name="Tanaka T."/>
        </authorList>
    </citation>
    <scope>NUCLEOTIDE SEQUENCE</scope>
    <source>
        <strain evidence="2">MK2</strain>
    </source>
</reference>
<evidence type="ECO:0000313" key="3">
    <source>
        <dbReference type="Proteomes" id="UP000654913"/>
    </source>
</evidence>
<sequence>MIRTPAFRMPRVPSLASMRSSIRAFRGQTATLARIGEVRELVHAQQQRTMGNPKLFHTVAPKLQATSPSDQRPTSDPRVDILCSVTPAPGGGNRTVANVTVSNPKRLNSITGDMVQKLASTLRQLSQQPDLRCLVIQGAQTATRSPAMTSGADVYQMANIKSYEEAEEFISGLHEACQAMRDIPVPTIAKIDGLCLGGGLELVAGCDFRYATRRSTFSMPETKLAIPSVIEARLLANIIGWQKAKEMVYFARIYTAEEVEAWGLVDKTCQDMQELEETVNEAVTTISSYGPKAMREQKALCKFWEENDLVSGIKAGIHSYASMFQDGGSEPAQYMKAFTERKR</sequence>
<dbReference type="GeneID" id="64980571"/>
<dbReference type="SUPFAM" id="SSF52096">
    <property type="entry name" value="ClpP/crotonase"/>
    <property type="match status" value="1"/>
</dbReference>
<name>A0A7R7XZU1_9EURO</name>
<proteinExistence type="inferred from homology"/>
<accession>A0A7R7XZU1</accession>
<evidence type="ECO:0000313" key="2">
    <source>
        <dbReference type="EMBL" id="BCS30574.1"/>
    </source>
</evidence>
<keyword evidence="3" id="KW-1185">Reference proteome</keyword>
<organism evidence="2 3">
    <name type="scientific">Aspergillus puulaauensis</name>
    <dbReference type="NCBI Taxonomy" id="1220207"/>
    <lineage>
        <taxon>Eukaryota</taxon>
        <taxon>Fungi</taxon>
        <taxon>Dikarya</taxon>
        <taxon>Ascomycota</taxon>
        <taxon>Pezizomycotina</taxon>
        <taxon>Eurotiomycetes</taxon>
        <taxon>Eurotiomycetidae</taxon>
        <taxon>Eurotiales</taxon>
        <taxon>Aspergillaceae</taxon>
        <taxon>Aspergillus</taxon>
    </lineage>
</organism>
<evidence type="ECO:0000256" key="1">
    <source>
        <dbReference type="ARBA" id="ARBA00005254"/>
    </source>
</evidence>
<gene>
    <name evidence="2" type="ORF">APUU_80877A</name>
</gene>
<dbReference type="CDD" id="cd06558">
    <property type="entry name" value="crotonase-like"/>
    <property type="match status" value="1"/>
</dbReference>
<dbReference type="Gene3D" id="3.90.226.10">
    <property type="entry name" value="2-enoyl-CoA Hydratase, Chain A, domain 1"/>
    <property type="match status" value="1"/>
</dbReference>
<dbReference type="AlphaFoldDB" id="A0A7R7XZU1"/>
<dbReference type="OrthoDB" id="4268870at2759"/>
<protein>
    <recommendedName>
        <fullName evidence="4">Enoyl-CoA hydratase</fullName>
    </recommendedName>
</protein>
<dbReference type="InterPro" id="IPR001753">
    <property type="entry name" value="Enoyl-CoA_hydra/iso"/>
</dbReference>
<evidence type="ECO:0008006" key="4">
    <source>
        <dbReference type="Google" id="ProtNLM"/>
    </source>
</evidence>
<comment type="similarity">
    <text evidence="1">Belongs to the enoyl-CoA hydratase/isomerase family.</text>
</comment>
<dbReference type="GO" id="GO:0006635">
    <property type="term" value="P:fatty acid beta-oxidation"/>
    <property type="evidence" value="ECO:0007669"/>
    <property type="project" value="TreeGrafter"/>
</dbReference>
<dbReference type="PANTHER" id="PTHR11941:SF171">
    <property type="entry name" value="SD19268P"/>
    <property type="match status" value="1"/>
</dbReference>
<dbReference type="InterPro" id="IPR029045">
    <property type="entry name" value="ClpP/crotonase-like_dom_sf"/>
</dbReference>
<dbReference type="GO" id="GO:0005739">
    <property type="term" value="C:mitochondrion"/>
    <property type="evidence" value="ECO:0007669"/>
    <property type="project" value="TreeGrafter"/>
</dbReference>